<keyword evidence="3" id="KW-1185">Reference proteome</keyword>
<keyword evidence="2" id="KW-0282">Flagellum</keyword>
<feature type="chain" id="PRO_5024362815" evidence="1">
    <location>
        <begin position="28"/>
        <end position="138"/>
    </location>
</feature>
<evidence type="ECO:0000313" key="2">
    <source>
        <dbReference type="EMBL" id="TLP63656.1"/>
    </source>
</evidence>
<keyword evidence="2" id="KW-0966">Cell projection</keyword>
<dbReference type="Proteomes" id="UP000309819">
    <property type="component" value="Unassembled WGS sequence"/>
</dbReference>
<dbReference type="EMBL" id="VAUO01000002">
    <property type="protein sequence ID" value="TLP63656.1"/>
    <property type="molecule type" value="Genomic_DNA"/>
</dbReference>
<reference evidence="2 3" key="1">
    <citation type="submission" date="2019-05" db="EMBL/GenBank/DDBJ databases">
        <title>Pseudomonas sp. SC006 isolated from lettuce that can produce HBGAs.</title>
        <authorList>
            <person name="Wang D."/>
            <person name="Liao N."/>
            <person name="Liu D."/>
            <person name="Zhang Z."/>
            <person name="Zou S."/>
        </authorList>
    </citation>
    <scope>NUCLEOTIDE SEQUENCE [LARGE SCALE GENOMIC DNA]</scope>
    <source>
        <strain evidence="2 3">SC006</strain>
    </source>
</reference>
<dbReference type="AlphaFoldDB" id="A0A5R8ZFN8"/>
<comment type="caution">
    <text evidence="2">The sequence shown here is derived from an EMBL/GenBank/DDBJ whole genome shotgun (WGS) entry which is preliminary data.</text>
</comment>
<dbReference type="OrthoDB" id="6432889at2"/>
<name>A0A5R8ZFN8_9PSED</name>
<accession>A0A5R8ZFN8</accession>
<organism evidence="2 3">
    <name type="scientific">Pseudomonas mosselii</name>
    <dbReference type="NCBI Taxonomy" id="78327"/>
    <lineage>
        <taxon>Bacteria</taxon>
        <taxon>Pseudomonadati</taxon>
        <taxon>Pseudomonadota</taxon>
        <taxon>Gammaproteobacteria</taxon>
        <taxon>Pseudomonadales</taxon>
        <taxon>Pseudomonadaceae</taxon>
        <taxon>Pseudomonas</taxon>
    </lineage>
</organism>
<feature type="signal peptide" evidence="1">
    <location>
        <begin position="1"/>
        <end position="27"/>
    </location>
</feature>
<evidence type="ECO:0000313" key="3">
    <source>
        <dbReference type="Proteomes" id="UP000309819"/>
    </source>
</evidence>
<proteinExistence type="predicted"/>
<evidence type="ECO:0000256" key="1">
    <source>
        <dbReference type="SAM" id="SignalP"/>
    </source>
</evidence>
<keyword evidence="1" id="KW-0732">Signal</keyword>
<gene>
    <name evidence="2" type="ORF">FEM01_08900</name>
</gene>
<protein>
    <submittedName>
        <fullName evidence="2">Flagellar protein FlhE</fullName>
    </submittedName>
</protein>
<sequence length="138" mass="15047">MVINMLKTFAFAMTATGLAVFSTTASAGEYQSSVMLPAVFAKNYDYTAYLPVKGSPPSNVNISNVTWNWSVVGWPDQFSVRLCAGTASNCIDVSRQRSSSTNSFFAHNPNKQFFYILRAGTNTLVPVGGQEGKITVQW</sequence>
<keyword evidence="2" id="KW-0969">Cilium</keyword>